<dbReference type="GeneID" id="6082982"/>
<dbReference type="Proteomes" id="UP000001194">
    <property type="component" value="Unassembled WGS sequence"/>
</dbReference>
<sequence>MVHPGSVLMTGSALMTEMKHPGSVLMTVAIGLSHIVEHNPISNFHIHGTPGSGWMRRANWNQMYLFLAKGGCLYKIFLFLRSLEYIFSYFSPLNTESIGTFRALLMAAQPATSMFLPLPSTPLMPSTCRLALRRRCEILVYHTYGATTNWLTWYANGRATSSTTFKSTTAVMPGPHSDRPPSTTAVDNYYDPCCLHSYNRRGN</sequence>
<organism evidence="2">
    <name type="scientific">Laccaria bicolor (strain S238N-H82 / ATCC MYA-4686)</name>
    <name type="common">Bicoloured deceiver</name>
    <name type="synonym">Laccaria laccata var. bicolor</name>
    <dbReference type="NCBI Taxonomy" id="486041"/>
    <lineage>
        <taxon>Eukaryota</taxon>
        <taxon>Fungi</taxon>
        <taxon>Dikarya</taxon>
        <taxon>Basidiomycota</taxon>
        <taxon>Agaricomycotina</taxon>
        <taxon>Agaricomycetes</taxon>
        <taxon>Agaricomycetidae</taxon>
        <taxon>Agaricales</taxon>
        <taxon>Agaricineae</taxon>
        <taxon>Hydnangiaceae</taxon>
        <taxon>Laccaria</taxon>
    </lineage>
</organism>
<dbReference type="RefSeq" id="XP_001887417.1">
    <property type="nucleotide sequence ID" value="XM_001887382.1"/>
</dbReference>
<dbReference type="InParanoid" id="B0DTR1"/>
<evidence type="ECO:0000313" key="1">
    <source>
        <dbReference type="EMBL" id="EDR02026.1"/>
    </source>
</evidence>
<proteinExistence type="predicted"/>
<dbReference type="KEGG" id="lbc:LACBIDRAFT_332795"/>
<evidence type="ECO:0000313" key="2">
    <source>
        <dbReference type="Proteomes" id="UP000001194"/>
    </source>
</evidence>
<dbReference type="EMBL" id="DS547134">
    <property type="protein sequence ID" value="EDR02026.1"/>
    <property type="molecule type" value="Genomic_DNA"/>
</dbReference>
<dbReference type="HOGENOM" id="CLU_1349145_0_0_1"/>
<dbReference type="AlphaFoldDB" id="B0DTR1"/>
<reference evidence="1 2" key="1">
    <citation type="journal article" date="2008" name="Nature">
        <title>The genome of Laccaria bicolor provides insights into mycorrhizal symbiosis.</title>
        <authorList>
            <person name="Martin F."/>
            <person name="Aerts A."/>
            <person name="Ahren D."/>
            <person name="Brun A."/>
            <person name="Danchin E.G.J."/>
            <person name="Duchaussoy F."/>
            <person name="Gibon J."/>
            <person name="Kohler A."/>
            <person name="Lindquist E."/>
            <person name="Pereda V."/>
            <person name="Salamov A."/>
            <person name="Shapiro H.J."/>
            <person name="Wuyts J."/>
            <person name="Blaudez D."/>
            <person name="Buee M."/>
            <person name="Brokstein P."/>
            <person name="Canbaeck B."/>
            <person name="Cohen D."/>
            <person name="Courty P.E."/>
            <person name="Coutinho P.M."/>
            <person name="Delaruelle C."/>
            <person name="Detter J.C."/>
            <person name="Deveau A."/>
            <person name="DiFazio S."/>
            <person name="Duplessis S."/>
            <person name="Fraissinet-Tachet L."/>
            <person name="Lucic E."/>
            <person name="Frey-Klett P."/>
            <person name="Fourrey C."/>
            <person name="Feussner I."/>
            <person name="Gay G."/>
            <person name="Grimwood J."/>
            <person name="Hoegger P.J."/>
            <person name="Jain P."/>
            <person name="Kilaru S."/>
            <person name="Labbe J."/>
            <person name="Lin Y.C."/>
            <person name="Legue V."/>
            <person name="Le Tacon F."/>
            <person name="Marmeisse R."/>
            <person name="Melayah D."/>
            <person name="Montanini B."/>
            <person name="Muratet M."/>
            <person name="Nehls U."/>
            <person name="Niculita-Hirzel H."/>
            <person name="Oudot-Le Secq M.P."/>
            <person name="Peter M."/>
            <person name="Quesneville H."/>
            <person name="Rajashekar B."/>
            <person name="Reich M."/>
            <person name="Rouhier N."/>
            <person name="Schmutz J."/>
            <person name="Yin T."/>
            <person name="Chalot M."/>
            <person name="Henrissat B."/>
            <person name="Kuees U."/>
            <person name="Lucas S."/>
            <person name="Van de Peer Y."/>
            <person name="Podila G.K."/>
            <person name="Polle A."/>
            <person name="Pukkila P.J."/>
            <person name="Richardson P.M."/>
            <person name="Rouze P."/>
            <person name="Sanders I.R."/>
            <person name="Stajich J.E."/>
            <person name="Tunlid A."/>
            <person name="Tuskan G."/>
            <person name="Grigoriev I.V."/>
        </authorList>
    </citation>
    <scope>NUCLEOTIDE SEQUENCE [LARGE SCALE GENOMIC DNA]</scope>
    <source>
        <strain evidence="2">S238N-H82 / ATCC MYA-4686</strain>
    </source>
</reference>
<accession>B0DTR1</accession>
<protein>
    <submittedName>
        <fullName evidence="1">Predicted protein</fullName>
    </submittedName>
</protein>
<name>B0DTR1_LACBS</name>
<keyword evidence="2" id="KW-1185">Reference proteome</keyword>
<gene>
    <name evidence="1" type="ORF">LACBIDRAFT_332795</name>
</gene>